<sequence length="132" mass="13196">MDAADDQQPEPGAEQHDGDQTEGPGDGVRGGREAGQGARGALAGARGAVGCAEAAEALEASGGAWARVLLRARGAALSWAFVGVAGAAPVRAEAVAESGGGTAQAAQVPQNDHDVAPHWARMPMSGRGYAWR</sequence>
<dbReference type="EMBL" id="BNBT01000023">
    <property type="protein sequence ID" value="GHE52018.1"/>
    <property type="molecule type" value="Genomic_DNA"/>
</dbReference>
<reference evidence="2" key="1">
    <citation type="journal article" date="2014" name="Int. J. Syst. Evol. Microbiol.">
        <title>Complete genome sequence of Corynebacterium casei LMG S-19264T (=DSM 44701T), isolated from a smear-ripened cheese.</title>
        <authorList>
            <consortium name="US DOE Joint Genome Institute (JGI-PGF)"/>
            <person name="Walter F."/>
            <person name="Albersmeier A."/>
            <person name="Kalinowski J."/>
            <person name="Ruckert C."/>
        </authorList>
    </citation>
    <scope>NUCLEOTIDE SEQUENCE</scope>
    <source>
        <strain evidence="2">JCM 4784</strain>
    </source>
</reference>
<reference evidence="2" key="2">
    <citation type="submission" date="2020-09" db="EMBL/GenBank/DDBJ databases">
        <authorList>
            <person name="Sun Q."/>
            <person name="Ohkuma M."/>
        </authorList>
    </citation>
    <scope>NUCLEOTIDE SEQUENCE</scope>
    <source>
        <strain evidence="2">JCM 4784</strain>
    </source>
</reference>
<evidence type="ECO:0000313" key="2">
    <source>
        <dbReference type="EMBL" id="GHE52018.1"/>
    </source>
</evidence>
<dbReference type="Proteomes" id="UP000608024">
    <property type="component" value="Unassembled WGS sequence"/>
</dbReference>
<protein>
    <submittedName>
        <fullName evidence="2">Uncharacterized protein</fullName>
    </submittedName>
</protein>
<gene>
    <name evidence="2" type="ORF">GCM10018785_22110</name>
</gene>
<keyword evidence="3" id="KW-1185">Reference proteome</keyword>
<dbReference type="AlphaFoldDB" id="A0A919DJQ4"/>
<proteinExistence type="predicted"/>
<feature type="region of interest" description="Disordered" evidence="1">
    <location>
        <begin position="1"/>
        <end position="46"/>
    </location>
</feature>
<organism evidence="2 3">
    <name type="scientific">Streptomyces longispororuber</name>
    <dbReference type="NCBI Taxonomy" id="68230"/>
    <lineage>
        <taxon>Bacteria</taxon>
        <taxon>Bacillati</taxon>
        <taxon>Actinomycetota</taxon>
        <taxon>Actinomycetes</taxon>
        <taxon>Kitasatosporales</taxon>
        <taxon>Streptomycetaceae</taxon>
        <taxon>Streptomyces</taxon>
    </lineage>
</organism>
<name>A0A919DJQ4_9ACTN</name>
<comment type="caution">
    <text evidence="2">The sequence shown here is derived from an EMBL/GenBank/DDBJ whole genome shotgun (WGS) entry which is preliminary data.</text>
</comment>
<feature type="compositionally biased region" description="Gly residues" evidence="1">
    <location>
        <begin position="24"/>
        <end position="38"/>
    </location>
</feature>
<evidence type="ECO:0000313" key="3">
    <source>
        <dbReference type="Proteomes" id="UP000608024"/>
    </source>
</evidence>
<accession>A0A919DJQ4</accession>
<evidence type="ECO:0000256" key="1">
    <source>
        <dbReference type="SAM" id="MobiDB-lite"/>
    </source>
</evidence>